<comment type="caution">
    <text evidence="3">The sequence shown here is derived from an EMBL/GenBank/DDBJ whole genome shotgun (WGS) entry which is preliminary data.</text>
</comment>
<evidence type="ECO:0000313" key="5">
    <source>
        <dbReference type="EMBL" id="CAF4480087.1"/>
    </source>
</evidence>
<evidence type="ECO:0000313" key="4">
    <source>
        <dbReference type="EMBL" id="CAF2080106.1"/>
    </source>
</evidence>
<evidence type="ECO:0000313" key="6">
    <source>
        <dbReference type="EMBL" id="CAF4497453.1"/>
    </source>
</evidence>
<dbReference type="Proteomes" id="UP000663824">
    <property type="component" value="Unassembled WGS sequence"/>
</dbReference>
<dbReference type="PANTHER" id="PTHR37162:SF1">
    <property type="entry name" value="BED-TYPE DOMAIN-CONTAINING PROTEIN"/>
    <property type="match status" value="1"/>
</dbReference>
<protein>
    <submittedName>
        <fullName evidence="3">Uncharacterized protein</fullName>
    </submittedName>
</protein>
<dbReference type="Proteomes" id="UP000681720">
    <property type="component" value="Unassembled WGS sequence"/>
</dbReference>
<dbReference type="OrthoDB" id="6782434at2759"/>
<dbReference type="Proteomes" id="UP000663834">
    <property type="component" value="Unassembled WGS sequence"/>
</dbReference>
<evidence type="ECO:0000313" key="7">
    <source>
        <dbReference type="EMBL" id="CAF4514379.1"/>
    </source>
</evidence>
<accession>A0A815XG50</accession>
<feature type="compositionally biased region" description="Low complexity" evidence="1">
    <location>
        <begin position="12"/>
        <end position="24"/>
    </location>
</feature>
<sequence length="713" mass="82795">MSEDDDDDVEIETTSPTPISSTSLPLTKRKKGVFRRDWLSIDRYSSWLQKVNHDLTKARCKTCLKTFSVHCDGKSAVEKHMTSYLHKKSMKAFENNCSLAQFVIPERELDKITAAECVFVFHGVNHGHSYRSQECTINLIRNVFESSSLAKSISCGRTKSRAIACNVLGPYFTNKVIDDLLKAQYYSLSVDASNKGNCKMFPFAVQYFSPTGVRRGLIEFINDPHEAAIDIFNNICKIIDDPHEAAIDIFNNICKIIDDNKLQIENLTSYGADNADVNYAEHHSVFQLLKSKVPHLLKGNCFCHVLHNAVHAAHDELPIDIEAILCKLYSYFSRSAKRIESLKEYFEFVQTEFSVLLQHIRTRWLSLLRSIERLLENFEPLKLFFLNQQASTDAQRLLQSFFNDIQNLCILYFLQNILFEIQKAELQLQRSYTTAVDLHFIITNLLNKLQQKLFDKYYGNNTRLILNKLKEIDEKKCDILIKTFDSFINQVIEYVKSYYDDNSEFYEKLSYFSVQSFKFLTWKNVVDVLDMIHIRDLDEDKLYSEFYDGKSLYDNLKTKSIKLHDQVKSYISSKTNEFSISNVTNQNFVHGNSDSEDEETVASSSSSSNDTNEDFIRSDELWAYILNTSPNETANLKKITCYIFSILCSNSFVESIFSNMKHCWNDYRNRMNTELISSELKIRMNSNYSSNQFYRRVLSEPQLLKQSRQNAKY</sequence>
<dbReference type="EMBL" id="CAJNOW010009218">
    <property type="protein sequence ID" value="CAF1557099.1"/>
    <property type="molecule type" value="Genomic_DNA"/>
</dbReference>
<dbReference type="EMBL" id="CAJOBI010076462">
    <property type="protein sequence ID" value="CAF4480087.1"/>
    <property type="molecule type" value="Genomic_DNA"/>
</dbReference>
<dbReference type="Proteomes" id="UP000681967">
    <property type="component" value="Unassembled WGS sequence"/>
</dbReference>
<dbReference type="Proteomes" id="UP000676336">
    <property type="component" value="Unassembled WGS sequence"/>
</dbReference>
<dbReference type="AlphaFoldDB" id="A0A815XG50"/>
<evidence type="ECO:0000256" key="1">
    <source>
        <dbReference type="SAM" id="MobiDB-lite"/>
    </source>
</evidence>
<feature type="compositionally biased region" description="Low complexity" evidence="1">
    <location>
        <begin position="601"/>
        <end position="610"/>
    </location>
</feature>
<feature type="region of interest" description="Disordered" evidence="1">
    <location>
        <begin position="589"/>
        <end position="612"/>
    </location>
</feature>
<evidence type="ECO:0000313" key="8">
    <source>
        <dbReference type="Proteomes" id="UP000663834"/>
    </source>
</evidence>
<gene>
    <name evidence="7" type="ORF">BYL167_LOCUS36622</name>
    <name evidence="2" type="ORF">CJN711_LOCUS6024</name>
    <name evidence="6" type="ORF">GIL414_LOCUS34548</name>
    <name evidence="3" type="ORF">KQP761_LOCUS18078</name>
    <name evidence="4" type="ORF">MBJ925_LOCUS18380</name>
    <name evidence="5" type="ORF">SMN809_LOCUS33989</name>
</gene>
<evidence type="ECO:0000313" key="3">
    <source>
        <dbReference type="EMBL" id="CAF1557099.1"/>
    </source>
</evidence>
<dbReference type="EMBL" id="CAJNRE010009181">
    <property type="protein sequence ID" value="CAF2080106.1"/>
    <property type="molecule type" value="Genomic_DNA"/>
</dbReference>
<dbReference type="EMBL" id="CAJNOV010001748">
    <property type="protein sequence ID" value="CAF1077303.1"/>
    <property type="molecule type" value="Genomic_DNA"/>
</dbReference>
<proteinExistence type="predicted"/>
<name>A0A815XG50_9BILA</name>
<dbReference type="SUPFAM" id="SSF53098">
    <property type="entry name" value="Ribonuclease H-like"/>
    <property type="match status" value="1"/>
</dbReference>
<dbReference type="InterPro" id="IPR012337">
    <property type="entry name" value="RNaseH-like_sf"/>
</dbReference>
<feature type="region of interest" description="Disordered" evidence="1">
    <location>
        <begin position="1"/>
        <end position="24"/>
    </location>
</feature>
<reference evidence="3" key="1">
    <citation type="submission" date="2021-02" db="EMBL/GenBank/DDBJ databases">
        <authorList>
            <person name="Nowell W R."/>
        </authorList>
    </citation>
    <scope>NUCLEOTIDE SEQUENCE</scope>
</reference>
<organism evidence="3 8">
    <name type="scientific">Rotaria magnacalcarata</name>
    <dbReference type="NCBI Taxonomy" id="392030"/>
    <lineage>
        <taxon>Eukaryota</taxon>
        <taxon>Metazoa</taxon>
        <taxon>Spiralia</taxon>
        <taxon>Gnathifera</taxon>
        <taxon>Rotifera</taxon>
        <taxon>Eurotatoria</taxon>
        <taxon>Bdelloidea</taxon>
        <taxon>Philodinida</taxon>
        <taxon>Philodinidae</taxon>
        <taxon>Rotaria</taxon>
    </lineage>
</organism>
<dbReference type="PANTHER" id="PTHR37162">
    <property type="entry name" value="HAT FAMILY DIMERISATION DOMAINCONTAINING PROTEIN-RELATED"/>
    <property type="match status" value="1"/>
</dbReference>
<dbReference type="EMBL" id="CAJOBH010080411">
    <property type="protein sequence ID" value="CAF4514379.1"/>
    <property type="molecule type" value="Genomic_DNA"/>
</dbReference>
<evidence type="ECO:0000313" key="2">
    <source>
        <dbReference type="EMBL" id="CAF1077303.1"/>
    </source>
</evidence>
<feature type="compositionally biased region" description="Acidic residues" evidence="1">
    <location>
        <begin position="1"/>
        <end position="11"/>
    </location>
</feature>
<dbReference type="Proteomes" id="UP000663855">
    <property type="component" value="Unassembled WGS sequence"/>
</dbReference>
<dbReference type="EMBL" id="CAJOBJ010080158">
    <property type="protein sequence ID" value="CAF4497453.1"/>
    <property type="molecule type" value="Genomic_DNA"/>
</dbReference>